<dbReference type="EMBL" id="MN740363">
    <property type="protein sequence ID" value="QHU02804.1"/>
    <property type="molecule type" value="Genomic_DNA"/>
</dbReference>
<sequence length="127" mass="13847">MVIIPYIIYLIIGILAGISMGIIGIGAGVITLPLLIYSGMNIRKAVGCILLMQLLPQSLFGVISYHEKGFIEYHTALTVTLGSIFGIIIGSSLVSRGYINEDLTYKILTIILIITAIAFTKRHLLHM</sequence>
<dbReference type="GO" id="GO:0016020">
    <property type="term" value="C:membrane"/>
    <property type="evidence" value="ECO:0007669"/>
    <property type="project" value="UniProtKB-SubCell"/>
</dbReference>
<feature type="transmembrane region" description="Helical" evidence="5">
    <location>
        <begin position="71"/>
        <end position="91"/>
    </location>
</feature>
<keyword evidence="4 5" id="KW-0472">Membrane</keyword>
<accession>A0A6C0JGL6</accession>
<dbReference type="PANTHER" id="PTHR43701">
    <property type="entry name" value="MEMBRANE TRANSPORTER PROTEIN MJ0441-RELATED"/>
    <property type="match status" value="1"/>
</dbReference>
<feature type="transmembrane region" description="Helical" evidence="5">
    <location>
        <begin position="103"/>
        <end position="120"/>
    </location>
</feature>
<evidence type="ECO:0000313" key="6">
    <source>
        <dbReference type="EMBL" id="QHU02804.1"/>
    </source>
</evidence>
<dbReference type="InterPro" id="IPR051598">
    <property type="entry name" value="TSUP/Inactive_protease-like"/>
</dbReference>
<name>A0A6C0JGL6_9ZZZZ</name>
<keyword evidence="3 5" id="KW-1133">Transmembrane helix</keyword>
<evidence type="ECO:0000256" key="1">
    <source>
        <dbReference type="ARBA" id="ARBA00004141"/>
    </source>
</evidence>
<reference evidence="6" key="1">
    <citation type="journal article" date="2020" name="Nature">
        <title>Giant virus diversity and host interactions through global metagenomics.</title>
        <authorList>
            <person name="Schulz F."/>
            <person name="Roux S."/>
            <person name="Paez-Espino D."/>
            <person name="Jungbluth S."/>
            <person name="Walsh D.A."/>
            <person name="Denef V.J."/>
            <person name="McMahon K.D."/>
            <person name="Konstantinidis K.T."/>
            <person name="Eloe-Fadrosh E.A."/>
            <person name="Kyrpides N.C."/>
            <person name="Woyke T."/>
        </authorList>
    </citation>
    <scope>NUCLEOTIDE SEQUENCE</scope>
    <source>
        <strain evidence="6">GVMAG-M-3300025880-76</strain>
    </source>
</reference>
<proteinExistence type="predicted"/>
<evidence type="ECO:0000256" key="5">
    <source>
        <dbReference type="SAM" id="Phobius"/>
    </source>
</evidence>
<dbReference type="AlphaFoldDB" id="A0A6C0JGL6"/>
<dbReference type="PANTHER" id="PTHR43701:SF2">
    <property type="entry name" value="MEMBRANE TRANSPORTER PROTEIN YJNA-RELATED"/>
    <property type="match status" value="1"/>
</dbReference>
<evidence type="ECO:0008006" key="7">
    <source>
        <dbReference type="Google" id="ProtNLM"/>
    </source>
</evidence>
<evidence type="ECO:0000256" key="4">
    <source>
        <dbReference type="ARBA" id="ARBA00023136"/>
    </source>
</evidence>
<feature type="transmembrane region" description="Helical" evidence="5">
    <location>
        <begin position="6"/>
        <end position="36"/>
    </location>
</feature>
<dbReference type="Pfam" id="PF01925">
    <property type="entry name" value="TauE"/>
    <property type="match status" value="1"/>
</dbReference>
<organism evidence="6">
    <name type="scientific">viral metagenome</name>
    <dbReference type="NCBI Taxonomy" id="1070528"/>
    <lineage>
        <taxon>unclassified sequences</taxon>
        <taxon>metagenomes</taxon>
        <taxon>organismal metagenomes</taxon>
    </lineage>
</organism>
<keyword evidence="2 5" id="KW-0812">Transmembrane</keyword>
<dbReference type="InterPro" id="IPR002781">
    <property type="entry name" value="TM_pro_TauE-like"/>
</dbReference>
<protein>
    <recommendedName>
        <fullName evidence="7">Membrane transporter protein</fullName>
    </recommendedName>
</protein>
<evidence type="ECO:0000256" key="2">
    <source>
        <dbReference type="ARBA" id="ARBA00022692"/>
    </source>
</evidence>
<comment type="subcellular location">
    <subcellularLocation>
        <location evidence="1">Membrane</location>
        <topology evidence="1">Multi-pass membrane protein</topology>
    </subcellularLocation>
</comment>
<evidence type="ECO:0000256" key="3">
    <source>
        <dbReference type="ARBA" id="ARBA00022989"/>
    </source>
</evidence>